<dbReference type="PRINTS" id="PR00455">
    <property type="entry name" value="HTHTETR"/>
</dbReference>
<keyword evidence="3" id="KW-0804">Transcription</keyword>
<sequence>MRTVNPEQHAARRAAILRAAADEFAEAGVDGTSTSAICKRAGIGSGTLFHYFPTKRDIVHALFAAGFERNAGVCERALAEKSAEDGFRLLVDNLVADLGNPHAPGLTVAALLQAIRDDEFAEKLDADQKLTRDTLAALLRRRSGTPPVFSPERTAAWILRVVNATYMSAGEPGFVADEEIAELRRLIDSLAG</sequence>
<organism evidence="6 7">
    <name type="scientific">Herbihabitans rhizosphaerae</name>
    <dbReference type="NCBI Taxonomy" id="1872711"/>
    <lineage>
        <taxon>Bacteria</taxon>
        <taxon>Bacillati</taxon>
        <taxon>Actinomycetota</taxon>
        <taxon>Actinomycetes</taxon>
        <taxon>Pseudonocardiales</taxon>
        <taxon>Pseudonocardiaceae</taxon>
        <taxon>Herbihabitans</taxon>
    </lineage>
</organism>
<keyword evidence="2 4" id="KW-0238">DNA-binding</keyword>
<dbReference type="PANTHER" id="PTHR30055">
    <property type="entry name" value="HTH-TYPE TRANSCRIPTIONAL REGULATOR RUTR"/>
    <property type="match status" value="1"/>
</dbReference>
<dbReference type="InterPro" id="IPR009057">
    <property type="entry name" value="Homeodomain-like_sf"/>
</dbReference>
<protein>
    <submittedName>
        <fullName evidence="6">TetR family transcriptional regulator</fullName>
    </submittedName>
</protein>
<dbReference type="InterPro" id="IPR023772">
    <property type="entry name" value="DNA-bd_HTH_TetR-type_CS"/>
</dbReference>
<dbReference type="PROSITE" id="PS01081">
    <property type="entry name" value="HTH_TETR_1"/>
    <property type="match status" value="1"/>
</dbReference>
<dbReference type="InterPro" id="IPR050109">
    <property type="entry name" value="HTH-type_TetR-like_transc_reg"/>
</dbReference>
<evidence type="ECO:0000256" key="4">
    <source>
        <dbReference type="PROSITE-ProRule" id="PRU00335"/>
    </source>
</evidence>
<evidence type="ECO:0000256" key="1">
    <source>
        <dbReference type="ARBA" id="ARBA00023015"/>
    </source>
</evidence>
<dbReference type="OrthoDB" id="5242390at2"/>
<dbReference type="Pfam" id="PF00440">
    <property type="entry name" value="TetR_N"/>
    <property type="match status" value="1"/>
</dbReference>
<dbReference type="PROSITE" id="PS50977">
    <property type="entry name" value="HTH_TETR_2"/>
    <property type="match status" value="1"/>
</dbReference>
<keyword evidence="1" id="KW-0805">Transcription regulation</keyword>
<reference evidence="6 7" key="1">
    <citation type="submission" date="2019-02" db="EMBL/GenBank/DDBJ databases">
        <title>Genomic Encyclopedia of Type Strains, Phase IV (KMG-IV): sequencing the most valuable type-strain genomes for metagenomic binning, comparative biology and taxonomic classification.</title>
        <authorList>
            <person name="Goeker M."/>
        </authorList>
    </citation>
    <scope>NUCLEOTIDE SEQUENCE [LARGE SCALE GENOMIC DNA]</scope>
    <source>
        <strain evidence="6 7">DSM 101727</strain>
    </source>
</reference>
<evidence type="ECO:0000313" key="6">
    <source>
        <dbReference type="EMBL" id="RZS32288.1"/>
    </source>
</evidence>
<dbReference type="SUPFAM" id="SSF46689">
    <property type="entry name" value="Homeodomain-like"/>
    <property type="match status" value="1"/>
</dbReference>
<feature type="DNA-binding region" description="H-T-H motif" evidence="4">
    <location>
        <begin position="33"/>
        <end position="52"/>
    </location>
</feature>
<dbReference type="Proteomes" id="UP000294257">
    <property type="component" value="Unassembled WGS sequence"/>
</dbReference>
<dbReference type="RefSeq" id="WP_130348090.1">
    <property type="nucleotide sequence ID" value="NZ_SGWQ01000013.1"/>
</dbReference>
<evidence type="ECO:0000256" key="3">
    <source>
        <dbReference type="ARBA" id="ARBA00023163"/>
    </source>
</evidence>
<proteinExistence type="predicted"/>
<dbReference type="Gene3D" id="1.10.357.10">
    <property type="entry name" value="Tetracycline Repressor, domain 2"/>
    <property type="match status" value="1"/>
</dbReference>
<keyword evidence="7" id="KW-1185">Reference proteome</keyword>
<evidence type="ECO:0000259" key="5">
    <source>
        <dbReference type="PROSITE" id="PS50977"/>
    </source>
</evidence>
<evidence type="ECO:0000313" key="7">
    <source>
        <dbReference type="Proteomes" id="UP000294257"/>
    </source>
</evidence>
<dbReference type="GO" id="GO:0003700">
    <property type="term" value="F:DNA-binding transcription factor activity"/>
    <property type="evidence" value="ECO:0007669"/>
    <property type="project" value="TreeGrafter"/>
</dbReference>
<dbReference type="AlphaFoldDB" id="A0A4Q7KHF1"/>
<accession>A0A4Q7KHF1</accession>
<gene>
    <name evidence="6" type="ORF">EV193_113132</name>
</gene>
<dbReference type="InterPro" id="IPR001647">
    <property type="entry name" value="HTH_TetR"/>
</dbReference>
<feature type="domain" description="HTH tetR-type" evidence="5">
    <location>
        <begin position="10"/>
        <end position="70"/>
    </location>
</feature>
<dbReference type="GO" id="GO:0000976">
    <property type="term" value="F:transcription cis-regulatory region binding"/>
    <property type="evidence" value="ECO:0007669"/>
    <property type="project" value="TreeGrafter"/>
</dbReference>
<name>A0A4Q7KHF1_9PSEU</name>
<evidence type="ECO:0000256" key="2">
    <source>
        <dbReference type="ARBA" id="ARBA00023125"/>
    </source>
</evidence>
<dbReference type="EMBL" id="SGWQ01000013">
    <property type="protein sequence ID" value="RZS32288.1"/>
    <property type="molecule type" value="Genomic_DNA"/>
</dbReference>
<comment type="caution">
    <text evidence="6">The sequence shown here is derived from an EMBL/GenBank/DDBJ whole genome shotgun (WGS) entry which is preliminary data.</text>
</comment>
<dbReference type="PANTHER" id="PTHR30055:SF234">
    <property type="entry name" value="HTH-TYPE TRANSCRIPTIONAL REGULATOR BETI"/>
    <property type="match status" value="1"/>
</dbReference>